<keyword evidence="2" id="KW-1185">Reference proteome</keyword>
<evidence type="ECO:0000313" key="1">
    <source>
        <dbReference type="EMBL" id="VEL19547.1"/>
    </source>
</evidence>
<sequence>MRSSSAATCQSDLTRALNWPGTSKVWADELMQCLPKGWNRQNTALTVSGRGETGRTDTTQAVGRTGIETCYQKASRLDDL</sequence>
<accession>A0A3S5BCL8</accession>
<dbReference type="Proteomes" id="UP000784294">
    <property type="component" value="Unassembled WGS sequence"/>
</dbReference>
<dbReference type="AlphaFoldDB" id="A0A3S5BCL8"/>
<organism evidence="1 2">
    <name type="scientific">Protopolystoma xenopodis</name>
    <dbReference type="NCBI Taxonomy" id="117903"/>
    <lineage>
        <taxon>Eukaryota</taxon>
        <taxon>Metazoa</taxon>
        <taxon>Spiralia</taxon>
        <taxon>Lophotrochozoa</taxon>
        <taxon>Platyhelminthes</taxon>
        <taxon>Monogenea</taxon>
        <taxon>Polyopisthocotylea</taxon>
        <taxon>Polystomatidea</taxon>
        <taxon>Polystomatidae</taxon>
        <taxon>Protopolystoma</taxon>
    </lineage>
</organism>
<evidence type="ECO:0000313" key="2">
    <source>
        <dbReference type="Proteomes" id="UP000784294"/>
    </source>
</evidence>
<name>A0A3S5BCL8_9PLAT</name>
<gene>
    <name evidence="1" type="ORF">PXEA_LOCUS12987</name>
</gene>
<proteinExistence type="predicted"/>
<reference evidence="1" key="1">
    <citation type="submission" date="2018-11" db="EMBL/GenBank/DDBJ databases">
        <authorList>
            <consortium name="Pathogen Informatics"/>
        </authorList>
    </citation>
    <scope>NUCLEOTIDE SEQUENCE</scope>
</reference>
<protein>
    <submittedName>
        <fullName evidence="1">Uncharacterized protein</fullName>
    </submittedName>
</protein>
<comment type="caution">
    <text evidence="1">The sequence shown here is derived from an EMBL/GenBank/DDBJ whole genome shotgun (WGS) entry which is preliminary data.</text>
</comment>
<dbReference type="EMBL" id="CAAALY010042021">
    <property type="protein sequence ID" value="VEL19547.1"/>
    <property type="molecule type" value="Genomic_DNA"/>
</dbReference>